<name>A0A166W6P8_9GAMM</name>
<evidence type="ECO:0000313" key="1">
    <source>
        <dbReference type="EMBL" id="KZN35804.1"/>
    </source>
</evidence>
<evidence type="ECO:0000313" key="2">
    <source>
        <dbReference type="Proteomes" id="UP000076643"/>
    </source>
</evidence>
<comment type="caution">
    <text evidence="1">The sequence shown here is derived from an EMBL/GenBank/DDBJ whole genome shotgun (WGS) entry which is preliminary data.</text>
</comment>
<reference evidence="1 2" key="1">
    <citation type="submission" date="2013-07" db="EMBL/GenBank/DDBJ databases">
        <title>Comparative Genomic and Metabolomic Analysis of Twelve Strains of Pseudoalteromonas luteoviolacea.</title>
        <authorList>
            <person name="Vynne N.G."/>
            <person name="Mansson M."/>
            <person name="Gram L."/>
        </authorList>
    </citation>
    <scope>NUCLEOTIDE SEQUENCE [LARGE SCALE GENOMIC DNA]</scope>
    <source>
        <strain evidence="1 2">DSM 6061</strain>
    </source>
</reference>
<dbReference type="AlphaFoldDB" id="A0A166W6P8"/>
<dbReference type="RefSeq" id="WP_063357983.1">
    <property type="nucleotide sequence ID" value="NZ_AQHB01000049.1"/>
</dbReference>
<proteinExistence type="predicted"/>
<organism evidence="1 2">
    <name type="scientific">Pseudoalteromonas luteoviolacea DSM 6061</name>
    <dbReference type="NCBI Taxonomy" id="1365250"/>
    <lineage>
        <taxon>Bacteria</taxon>
        <taxon>Pseudomonadati</taxon>
        <taxon>Pseudomonadota</taxon>
        <taxon>Gammaproteobacteria</taxon>
        <taxon>Alteromonadales</taxon>
        <taxon>Pseudoalteromonadaceae</taxon>
        <taxon>Pseudoalteromonas</taxon>
    </lineage>
</organism>
<protein>
    <submittedName>
        <fullName evidence="1">Uncharacterized protein</fullName>
    </submittedName>
</protein>
<sequence length="159" mass="18581">MSQRTMKHNDWVKIAERKRRQSKVPKQSNKILPFWSLLLAGFLILASAWNYWVDSNSKTVVHADISVEAQKRINRFFTKQFMMGSWKLSRVNFNEGELNVFIQIPTRLAMTSSEIKGYIQQSLCPHASSEVWNDVKNNSLYIFLYSDKPRNGDYALCTR</sequence>
<keyword evidence="2" id="KW-1185">Reference proteome</keyword>
<dbReference type="PATRIC" id="fig|1365250.3.peg.3274"/>
<dbReference type="Proteomes" id="UP000076643">
    <property type="component" value="Unassembled WGS sequence"/>
</dbReference>
<accession>A0A166W6P8</accession>
<dbReference type="EMBL" id="AUYB01000111">
    <property type="protein sequence ID" value="KZN35804.1"/>
    <property type="molecule type" value="Genomic_DNA"/>
</dbReference>
<gene>
    <name evidence="1" type="ORF">N475_18380</name>
</gene>